<evidence type="ECO:0000313" key="3">
    <source>
        <dbReference type="EMBL" id="CEN54150.1"/>
    </source>
</evidence>
<keyword evidence="3" id="KW-0808">Transferase</keyword>
<dbReference type="GO" id="GO:0008168">
    <property type="term" value="F:methyltransferase activity"/>
    <property type="evidence" value="ECO:0007669"/>
    <property type="project" value="UniProtKB-KW"/>
</dbReference>
<keyword evidence="3" id="KW-0489">Methyltransferase</keyword>
<dbReference type="Proteomes" id="UP000038200">
    <property type="component" value="Unassembled WGS sequence"/>
</dbReference>
<evidence type="ECO:0000313" key="2">
    <source>
        <dbReference type="EMBL" id="CEN45282.1"/>
    </source>
</evidence>
<dbReference type="Pfam" id="PF13847">
    <property type="entry name" value="Methyltransf_31"/>
    <property type="match status" value="1"/>
</dbReference>
<dbReference type="AlphaFoldDB" id="A0A0B7IQN2"/>
<feature type="domain" description="Methyltransferase" evidence="1">
    <location>
        <begin position="58"/>
        <end position="157"/>
    </location>
</feature>
<evidence type="ECO:0000313" key="4">
    <source>
        <dbReference type="Proteomes" id="UP000038200"/>
    </source>
</evidence>
<gene>
    <name evidence="2" type="ORF">CCAND38_230051</name>
    <name evidence="3" type="ORF">CCAND93_730019</name>
</gene>
<dbReference type="RefSeq" id="WP_042009495.1">
    <property type="nucleotide sequence ID" value="NZ_CDOI01000133.1"/>
</dbReference>
<dbReference type="EMBL" id="CDOL01000265">
    <property type="protein sequence ID" value="CEN54150.1"/>
    <property type="molecule type" value="Genomic_DNA"/>
</dbReference>
<evidence type="ECO:0000313" key="5">
    <source>
        <dbReference type="Proteomes" id="UP000045051"/>
    </source>
</evidence>
<dbReference type="CDD" id="cd02440">
    <property type="entry name" value="AdoMet_MTases"/>
    <property type="match status" value="1"/>
</dbReference>
<accession>A0A0B7IQN2</accession>
<dbReference type="SUPFAM" id="SSF53335">
    <property type="entry name" value="S-adenosyl-L-methionine-dependent methyltransferases"/>
    <property type="match status" value="1"/>
</dbReference>
<dbReference type="Proteomes" id="UP000045051">
    <property type="component" value="Unassembled WGS sequence"/>
</dbReference>
<dbReference type="EMBL" id="CDOI01000133">
    <property type="protein sequence ID" value="CEN45282.1"/>
    <property type="molecule type" value="Genomic_DNA"/>
</dbReference>
<dbReference type="STRING" id="1848903.CCAND38_230051"/>
<evidence type="ECO:0000259" key="1">
    <source>
        <dbReference type="Pfam" id="PF13847"/>
    </source>
</evidence>
<name>A0A0B7IQN2_9FLAO</name>
<dbReference type="OrthoDB" id="1143568at2"/>
<dbReference type="InterPro" id="IPR029063">
    <property type="entry name" value="SAM-dependent_MTases_sf"/>
</dbReference>
<proteinExistence type="predicted"/>
<keyword evidence="5" id="KW-1185">Reference proteome</keyword>
<dbReference type="InterPro" id="IPR025714">
    <property type="entry name" value="Methyltranfer_dom"/>
</dbReference>
<dbReference type="Gene3D" id="3.40.50.150">
    <property type="entry name" value="Vaccinia Virus protein VP39"/>
    <property type="match status" value="1"/>
</dbReference>
<sequence>MKDLFGQALLDYQQGNYTEDIKTETSISEEDVLPLPYLFRSFSEMPPLEKKALQLAKGKVLDIGCGAGTHGLYLQNERGLEVHSVDISPKAIEVCKLRGLQNAYVGDIMTFEGQFDTILLLMNGAGMCGRLRKMGTFFAKIKSLLAPKGQILTDSSDIIYMFDQNADGSYDVPLEFDYYGELMYLVKYKGEKEPPFPWLYVDYNTLQNVAHSVGLNCELIAEGENFDYLARLEHL</sequence>
<dbReference type="GO" id="GO:0032259">
    <property type="term" value="P:methylation"/>
    <property type="evidence" value="ECO:0007669"/>
    <property type="project" value="UniProtKB-KW"/>
</dbReference>
<protein>
    <submittedName>
        <fullName evidence="3">Methyltransferase domain protein</fullName>
    </submittedName>
</protein>
<organism evidence="3 4">
    <name type="scientific">Capnocytophaga canis</name>
    <dbReference type="NCBI Taxonomy" id="1848903"/>
    <lineage>
        <taxon>Bacteria</taxon>
        <taxon>Pseudomonadati</taxon>
        <taxon>Bacteroidota</taxon>
        <taxon>Flavobacteriia</taxon>
        <taxon>Flavobacteriales</taxon>
        <taxon>Flavobacteriaceae</taxon>
        <taxon>Capnocytophaga</taxon>
    </lineage>
</organism>
<reference evidence="4 5" key="1">
    <citation type="submission" date="2015-01" db="EMBL/GenBank/DDBJ databases">
        <authorList>
            <person name="MANFREDI Pablo"/>
        </authorList>
    </citation>
    <scope>NUCLEOTIDE SEQUENCE [LARGE SCALE GENOMIC DNA]</scope>
    <source>
        <strain evidence="2 5">CcD38</strain>
        <strain evidence="3 4">CcD93</strain>
    </source>
</reference>